<feature type="signal peptide" evidence="2">
    <location>
        <begin position="1"/>
        <end position="26"/>
    </location>
</feature>
<dbReference type="EMBL" id="BMIQ01000003">
    <property type="protein sequence ID" value="GGE03805.1"/>
    <property type="molecule type" value="Genomic_DNA"/>
</dbReference>
<evidence type="ECO:0008006" key="5">
    <source>
        <dbReference type="Google" id="ProtNLM"/>
    </source>
</evidence>
<feature type="chain" id="PRO_5037999953" description="PepSY domain-containing protein" evidence="2">
    <location>
        <begin position="27"/>
        <end position="170"/>
    </location>
</feature>
<evidence type="ECO:0000256" key="2">
    <source>
        <dbReference type="SAM" id="SignalP"/>
    </source>
</evidence>
<keyword evidence="2" id="KW-0732">Signal</keyword>
<reference evidence="3" key="1">
    <citation type="journal article" date="2014" name="Int. J. Syst. Evol. Microbiol.">
        <title>Complete genome sequence of Corynebacterium casei LMG S-19264T (=DSM 44701T), isolated from a smear-ripened cheese.</title>
        <authorList>
            <consortium name="US DOE Joint Genome Institute (JGI-PGF)"/>
            <person name="Walter F."/>
            <person name="Albersmeier A."/>
            <person name="Kalinowski J."/>
            <person name="Ruckert C."/>
        </authorList>
    </citation>
    <scope>NUCLEOTIDE SEQUENCE</scope>
    <source>
        <strain evidence="3">CGMCC 1.15367</strain>
    </source>
</reference>
<evidence type="ECO:0000256" key="1">
    <source>
        <dbReference type="SAM" id="MobiDB-lite"/>
    </source>
</evidence>
<organism evidence="3 4">
    <name type="scientific">Aureimonas endophytica</name>
    <dbReference type="NCBI Taxonomy" id="2027858"/>
    <lineage>
        <taxon>Bacteria</taxon>
        <taxon>Pseudomonadati</taxon>
        <taxon>Pseudomonadota</taxon>
        <taxon>Alphaproteobacteria</taxon>
        <taxon>Hyphomicrobiales</taxon>
        <taxon>Aurantimonadaceae</taxon>
        <taxon>Aureimonas</taxon>
    </lineage>
</organism>
<proteinExistence type="predicted"/>
<feature type="compositionally biased region" description="Gly residues" evidence="1">
    <location>
        <begin position="29"/>
        <end position="57"/>
    </location>
</feature>
<sequence>MRSLVPLKVVFCVAVLLLPLTGIAQAQSPGGGGGASGGGPGGDPGGGQGGGSSGPGTGASAPGRDSAGGQAPSGPDSGAPAASPSPSPSADIGRYVRGPEGALEAVQANEALPLDQIVTAARHLTEGEIIDARLELVDKMLEYELKVLEANGDVRRYSFDARTGQLMGVR</sequence>
<protein>
    <recommendedName>
        <fullName evidence="5">PepSY domain-containing protein</fullName>
    </recommendedName>
</protein>
<gene>
    <name evidence="3" type="ORF">GCM10011390_23470</name>
</gene>
<feature type="region of interest" description="Disordered" evidence="1">
    <location>
        <begin position="28"/>
        <end position="98"/>
    </location>
</feature>
<feature type="compositionally biased region" description="Low complexity" evidence="1">
    <location>
        <begin position="58"/>
        <end position="90"/>
    </location>
</feature>
<dbReference type="Proteomes" id="UP000644699">
    <property type="component" value="Unassembled WGS sequence"/>
</dbReference>
<evidence type="ECO:0000313" key="4">
    <source>
        <dbReference type="Proteomes" id="UP000644699"/>
    </source>
</evidence>
<name>A0A916ZLW9_9HYPH</name>
<reference evidence="3" key="2">
    <citation type="submission" date="2020-09" db="EMBL/GenBank/DDBJ databases">
        <authorList>
            <person name="Sun Q."/>
            <person name="Zhou Y."/>
        </authorList>
    </citation>
    <scope>NUCLEOTIDE SEQUENCE</scope>
    <source>
        <strain evidence="3">CGMCC 1.15367</strain>
    </source>
</reference>
<accession>A0A916ZLW9</accession>
<evidence type="ECO:0000313" key="3">
    <source>
        <dbReference type="EMBL" id="GGE03805.1"/>
    </source>
</evidence>
<keyword evidence="4" id="KW-1185">Reference proteome</keyword>
<dbReference type="AlphaFoldDB" id="A0A916ZLW9"/>
<comment type="caution">
    <text evidence="3">The sequence shown here is derived from an EMBL/GenBank/DDBJ whole genome shotgun (WGS) entry which is preliminary data.</text>
</comment>